<dbReference type="InterPro" id="IPR018253">
    <property type="entry name" value="DnaJ_domain_CS"/>
</dbReference>
<evidence type="ECO:0000256" key="10">
    <source>
        <dbReference type="SAM" id="Coils"/>
    </source>
</evidence>
<dbReference type="InterPro" id="IPR036869">
    <property type="entry name" value="J_dom_sf"/>
</dbReference>
<organism evidence="17 18">
    <name type="scientific">Anopheles epiroticus</name>
    <dbReference type="NCBI Taxonomy" id="199890"/>
    <lineage>
        <taxon>Eukaryota</taxon>
        <taxon>Metazoa</taxon>
        <taxon>Ecdysozoa</taxon>
        <taxon>Arthropoda</taxon>
        <taxon>Hexapoda</taxon>
        <taxon>Insecta</taxon>
        <taxon>Pterygota</taxon>
        <taxon>Neoptera</taxon>
        <taxon>Endopterygota</taxon>
        <taxon>Diptera</taxon>
        <taxon>Nematocera</taxon>
        <taxon>Culicoidea</taxon>
        <taxon>Culicidae</taxon>
        <taxon>Anophelinae</taxon>
        <taxon>Anopheles</taxon>
    </lineage>
</organism>
<feature type="coiled-coil region" evidence="10">
    <location>
        <begin position="230"/>
        <end position="268"/>
    </location>
</feature>
<dbReference type="PANTHER" id="PTHR44653:SF2">
    <property type="entry name" value="DNAJ HOMOLOG SUBFAMILY C MEMBER 1"/>
    <property type="match status" value="1"/>
</dbReference>
<evidence type="ECO:0000256" key="3">
    <source>
        <dbReference type="ARBA" id="ARBA00022729"/>
    </source>
</evidence>
<feature type="signal peptide" evidence="13">
    <location>
        <begin position="1"/>
        <end position="34"/>
    </location>
</feature>
<name>A0A182PT65_9DIPT</name>
<evidence type="ECO:0000256" key="5">
    <source>
        <dbReference type="ARBA" id="ARBA00022989"/>
    </source>
</evidence>
<evidence type="ECO:0000256" key="6">
    <source>
        <dbReference type="ARBA" id="ARBA00023136"/>
    </source>
</evidence>
<feature type="chain" id="PRO_5008131862" description="J domain-containing protein" evidence="13">
    <location>
        <begin position="35"/>
        <end position="557"/>
    </location>
</feature>
<dbReference type="PROSITE" id="PS50090">
    <property type="entry name" value="MYB_LIKE"/>
    <property type="match status" value="1"/>
</dbReference>
<dbReference type="EnsemblMetazoa" id="AEPI010151-RA">
    <property type="protein sequence ID" value="AEPI010151-PA"/>
    <property type="gene ID" value="AEPI010151"/>
</dbReference>
<evidence type="ECO:0000259" key="15">
    <source>
        <dbReference type="PROSITE" id="PS50090"/>
    </source>
</evidence>
<dbReference type="InterPro" id="IPR017884">
    <property type="entry name" value="SANT_dom"/>
</dbReference>
<evidence type="ECO:0000313" key="17">
    <source>
        <dbReference type="EnsemblMetazoa" id="AEPI010151-PA"/>
    </source>
</evidence>
<feature type="domain" description="Myb-like" evidence="15">
    <location>
        <begin position="410"/>
        <end position="459"/>
    </location>
</feature>
<dbReference type="InterPro" id="IPR001005">
    <property type="entry name" value="SANT/Myb"/>
</dbReference>
<dbReference type="CDD" id="cd06257">
    <property type="entry name" value="DnaJ"/>
    <property type="match status" value="1"/>
</dbReference>
<dbReference type="Pfam" id="PF00226">
    <property type="entry name" value="DnaJ"/>
    <property type="match status" value="1"/>
</dbReference>
<feature type="domain" description="J" evidence="14">
    <location>
        <begin position="54"/>
        <end position="118"/>
    </location>
</feature>
<dbReference type="InterPro" id="IPR052606">
    <property type="entry name" value="DnaJ_domain_protein"/>
</dbReference>
<proteinExistence type="predicted"/>
<dbReference type="Gene3D" id="1.10.287.110">
    <property type="entry name" value="DnaJ domain"/>
    <property type="match status" value="1"/>
</dbReference>
<keyword evidence="18" id="KW-1185">Reference proteome</keyword>
<evidence type="ECO:0000259" key="14">
    <source>
        <dbReference type="PROSITE" id="PS50076"/>
    </source>
</evidence>
<dbReference type="AlphaFoldDB" id="A0A182PT65"/>
<evidence type="ECO:0000313" key="18">
    <source>
        <dbReference type="Proteomes" id="UP000075885"/>
    </source>
</evidence>
<keyword evidence="3 13" id="KW-0732">Signal</keyword>
<feature type="region of interest" description="Disordered" evidence="11">
    <location>
        <begin position="294"/>
        <end position="314"/>
    </location>
</feature>
<evidence type="ECO:0000256" key="13">
    <source>
        <dbReference type="SAM" id="SignalP"/>
    </source>
</evidence>
<evidence type="ECO:0000256" key="7">
    <source>
        <dbReference type="ARBA" id="ARBA00023186"/>
    </source>
</evidence>
<keyword evidence="8" id="KW-0539">Nucleus</keyword>
<evidence type="ECO:0000256" key="12">
    <source>
        <dbReference type="SAM" id="Phobius"/>
    </source>
</evidence>
<evidence type="ECO:0000259" key="16">
    <source>
        <dbReference type="PROSITE" id="PS51293"/>
    </source>
</evidence>
<evidence type="ECO:0008006" key="19">
    <source>
        <dbReference type="Google" id="ProtNLM"/>
    </source>
</evidence>
<dbReference type="PRINTS" id="PR00625">
    <property type="entry name" value="JDOMAIN"/>
</dbReference>
<dbReference type="InterPro" id="IPR009057">
    <property type="entry name" value="Homeodomain-like_sf"/>
</dbReference>
<evidence type="ECO:0000256" key="4">
    <source>
        <dbReference type="ARBA" id="ARBA00022737"/>
    </source>
</evidence>
<reference evidence="17" key="2">
    <citation type="submission" date="2020-05" db="UniProtKB">
        <authorList>
            <consortium name="EnsemblMetazoa"/>
        </authorList>
    </citation>
    <scope>IDENTIFICATION</scope>
    <source>
        <strain evidence="17">Epiroticus2</strain>
    </source>
</reference>
<dbReference type="PROSITE" id="PS51293">
    <property type="entry name" value="SANT"/>
    <property type="match status" value="1"/>
</dbReference>
<evidence type="ECO:0000256" key="8">
    <source>
        <dbReference type="ARBA" id="ARBA00023242"/>
    </source>
</evidence>
<dbReference type="FunFam" id="1.10.10.60:FF:000180">
    <property type="entry name" value="DnaJ (Hsp40) homolog, subfamily C, member 2"/>
    <property type="match status" value="1"/>
</dbReference>
<feature type="region of interest" description="Disordered" evidence="11">
    <location>
        <begin position="466"/>
        <end position="557"/>
    </location>
</feature>
<dbReference type="VEuPathDB" id="VectorBase:AEPI010151"/>
<evidence type="ECO:0000256" key="11">
    <source>
        <dbReference type="SAM" id="MobiDB-lite"/>
    </source>
</evidence>
<comment type="subcellular location">
    <subcellularLocation>
        <location evidence="9">Endomembrane system</location>
        <topology evidence="9">Single-pass membrane protein</topology>
    </subcellularLocation>
    <subcellularLocation>
        <location evidence="1">Nucleus</location>
    </subcellularLocation>
</comment>
<dbReference type="PROSITE" id="PS00636">
    <property type="entry name" value="DNAJ_1"/>
    <property type="match status" value="1"/>
</dbReference>
<evidence type="ECO:0000256" key="1">
    <source>
        <dbReference type="ARBA" id="ARBA00004123"/>
    </source>
</evidence>
<protein>
    <recommendedName>
        <fullName evidence="19">J domain-containing protein</fullName>
    </recommendedName>
</protein>
<dbReference type="STRING" id="199890.A0A182PT65"/>
<feature type="domain" description="SANT" evidence="16">
    <location>
        <begin position="407"/>
        <end position="463"/>
    </location>
</feature>
<dbReference type="GO" id="GO:0005634">
    <property type="term" value="C:nucleus"/>
    <property type="evidence" value="ECO:0007669"/>
    <property type="project" value="UniProtKB-SubCell"/>
</dbReference>
<dbReference type="Proteomes" id="UP000075885">
    <property type="component" value="Unassembled WGS sequence"/>
</dbReference>
<evidence type="ECO:0000256" key="2">
    <source>
        <dbReference type="ARBA" id="ARBA00022692"/>
    </source>
</evidence>
<dbReference type="PROSITE" id="PS50076">
    <property type="entry name" value="DNAJ_2"/>
    <property type="match status" value="1"/>
</dbReference>
<keyword evidence="4" id="KW-0677">Repeat</keyword>
<dbReference type="Pfam" id="PF00249">
    <property type="entry name" value="Myb_DNA-binding"/>
    <property type="match status" value="1"/>
</dbReference>
<keyword evidence="10" id="KW-0175">Coiled coil</keyword>
<feature type="region of interest" description="Disordered" evidence="11">
    <location>
        <begin position="395"/>
        <end position="415"/>
    </location>
</feature>
<dbReference type="SMART" id="SM00271">
    <property type="entry name" value="DnaJ"/>
    <property type="match status" value="1"/>
</dbReference>
<keyword evidence="6 12" id="KW-0472">Membrane</keyword>
<evidence type="ECO:0000256" key="9">
    <source>
        <dbReference type="ARBA" id="ARBA00037847"/>
    </source>
</evidence>
<keyword evidence="5 12" id="KW-1133">Transmembrane helix</keyword>
<dbReference type="GO" id="GO:0012505">
    <property type="term" value="C:endomembrane system"/>
    <property type="evidence" value="ECO:0007669"/>
    <property type="project" value="UniProtKB-SubCell"/>
</dbReference>
<feature type="compositionally biased region" description="Basic residues" evidence="11">
    <location>
        <begin position="528"/>
        <end position="539"/>
    </location>
</feature>
<accession>A0A182PT65</accession>
<feature type="transmembrane region" description="Helical" evidence="12">
    <location>
        <begin position="144"/>
        <end position="163"/>
    </location>
</feature>
<feature type="compositionally biased region" description="Acidic residues" evidence="11">
    <location>
        <begin position="546"/>
        <end position="557"/>
    </location>
</feature>
<feature type="compositionally biased region" description="Basic and acidic residues" evidence="11">
    <location>
        <begin position="483"/>
        <end position="504"/>
    </location>
</feature>
<dbReference type="SUPFAM" id="SSF46689">
    <property type="entry name" value="Homeodomain-like"/>
    <property type="match status" value="2"/>
</dbReference>
<reference evidence="18" key="1">
    <citation type="submission" date="2013-03" db="EMBL/GenBank/DDBJ databases">
        <title>The Genome Sequence of Anopheles epiroticus epiroticus2.</title>
        <authorList>
            <consortium name="The Broad Institute Genomics Platform"/>
            <person name="Neafsey D.E."/>
            <person name="Howell P."/>
            <person name="Walker B."/>
            <person name="Young S.K."/>
            <person name="Zeng Q."/>
            <person name="Gargeya S."/>
            <person name="Fitzgerald M."/>
            <person name="Haas B."/>
            <person name="Abouelleil A."/>
            <person name="Allen A.W."/>
            <person name="Alvarado L."/>
            <person name="Arachchi H.M."/>
            <person name="Berlin A.M."/>
            <person name="Chapman S.B."/>
            <person name="Gainer-Dewar J."/>
            <person name="Goldberg J."/>
            <person name="Griggs A."/>
            <person name="Gujja S."/>
            <person name="Hansen M."/>
            <person name="Howarth C."/>
            <person name="Imamovic A."/>
            <person name="Ireland A."/>
            <person name="Larimer J."/>
            <person name="McCowan C."/>
            <person name="Murphy C."/>
            <person name="Pearson M."/>
            <person name="Poon T.W."/>
            <person name="Priest M."/>
            <person name="Roberts A."/>
            <person name="Saif S."/>
            <person name="Shea T."/>
            <person name="Sisk P."/>
            <person name="Sykes S."/>
            <person name="Wortman J."/>
            <person name="Nusbaum C."/>
            <person name="Birren B."/>
        </authorList>
    </citation>
    <scope>NUCLEOTIDE SEQUENCE [LARGE SCALE GENOMIC DNA]</scope>
    <source>
        <strain evidence="18">Epiroticus2</strain>
    </source>
</reference>
<dbReference type="SUPFAM" id="SSF46565">
    <property type="entry name" value="Chaperone J-domain"/>
    <property type="match status" value="1"/>
</dbReference>
<dbReference type="Pfam" id="PF23082">
    <property type="entry name" value="Myb_DNA-binding_2"/>
    <property type="match status" value="1"/>
</dbReference>
<dbReference type="CDD" id="cd00167">
    <property type="entry name" value="SANT"/>
    <property type="match status" value="2"/>
</dbReference>
<keyword evidence="2 12" id="KW-0812">Transmembrane</keyword>
<dbReference type="SMART" id="SM00717">
    <property type="entry name" value="SANT"/>
    <property type="match status" value="2"/>
</dbReference>
<dbReference type="PANTHER" id="PTHR44653">
    <property type="entry name" value="DNAJ HOMOLOG SUBFAMILY C MEMBER 1"/>
    <property type="match status" value="1"/>
</dbReference>
<dbReference type="Gene3D" id="1.10.10.60">
    <property type="entry name" value="Homeodomain-like"/>
    <property type="match status" value="2"/>
</dbReference>
<sequence>MSARRRHEHRWGTAGMLGATAVLLLVAAVSPAAAHGWGSEDMELFDLVEEVNENFYALMNISQTATLAEIKRAFRTLSVVLHPDKSDAEDANIRFRNLVSVYEVLKDPGRREKYDKVLKEGMPNWKSALYYYRHVRKMGMVESATILFVVITVMQYFVAWAAYIEKKYTAEQIVGSKLKKLNKKKQTNVQLEELISEIPLPSIRNTLPCQIPVWIWNTVTGTPAAIRLMFALYSQQKKQKEEELQREKEEIELQASLEEQRAKEKENRILRKRSKKMVVPEKTDEELAAYSQRIHKPDQEQGSRTNAPLPQSGGLWTEDDLVELVRLVKKYPGGTSNRWEVIAELMQRSVEEITYMAAKMKECGYRLPHQSDGSGAAAGSHDPTVAPPVAVKVKTKTRDSGPGSETGAGSNWTQQQQQALEVAIQKYPKSANYDRWQKIANSVPGKSKEECVARYKYLVELVKKQKATSAGEEAPVDEPPASAKEEPEQESKREVMSDETKGAIEEGDGDDDGVAAVVAAPTGGKSQAKSKRRERKKAKAYYSYSDDSDMSNETEEI</sequence>
<dbReference type="InterPro" id="IPR001623">
    <property type="entry name" value="DnaJ_domain"/>
</dbReference>
<keyword evidence="7" id="KW-0143">Chaperone</keyword>